<dbReference type="EC" id="3.2.2.23" evidence="15"/>
<feature type="binding site" evidence="15">
    <location>
        <position position="107"/>
    </location>
    <ligand>
        <name>DNA</name>
        <dbReference type="ChEBI" id="CHEBI:16991"/>
    </ligand>
</feature>
<feature type="active site" description="Proton donor" evidence="15">
    <location>
        <position position="3"/>
    </location>
</feature>
<evidence type="ECO:0000313" key="18">
    <source>
        <dbReference type="EMBL" id="MBS2961691.1"/>
    </source>
</evidence>
<gene>
    <name evidence="15 18" type="primary">mutM</name>
    <name evidence="15" type="synonym">fpg</name>
    <name evidence="18" type="ORF">KGA66_01435</name>
</gene>
<feature type="binding site" evidence="15">
    <location>
        <position position="127"/>
    </location>
    <ligand>
        <name>DNA</name>
        <dbReference type="ChEBI" id="CHEBI:16991"/>
    </ligand>
</feature>
<dbReference type="InterPro" id="IPR012319">
    <property type="entry name" value="FPG_cat"/>
</dbReference>
<dbReference type="Pfam" id="PF06831">
    <property type="entry name" value="H2TH"/>
    <property type="match status" value="1"/>
</dbReference>
<feature type="active site" description="Proton donor; for beta-elimination activity" evidence="15">
    <location>
        <position position="61"/>
    </location>
</feature>
<feature type="binding site" evidence="15">
    <location>
        <position position="169"/>
    </location>
    <ligand>
        <name>DNA</name>
        <dbReference type="ChEBI" id="CHEBI:16991"/>
    </ligand>
</feature>
<evidence type="ECO:0000256" key="10">
    <source>
        <dbReference type="ARBA" id="ARBA00023204"/>
    </source>
</evidence>
<keyword evidence="5 15" id="KW-0227">DNA damage</keyword>
<evidence type="ECO:0000259" key="16">
    <source>
        <dbReference type="PROSITE" id="PS51066"/>
    </source>
</evidence>
<comment type="catalytic activity">
    <reaction evidence="14 15">
        <text>2'-deoxyribonucleotide-(2'-deoxyribose 5'-phosphate)-2'-deoxyribonucleotide-DNA = a 3'-end 2'-deoxyribonucleotide-(2,3-dehydro-2,3-deoxyribose 5'-phosphate)-DNA + a 5'-end 5'-phospho-2'-deoxyribonucleoside-DNA + H(+)</text>
        <dbReference type="Rhea" id="RHEA:66592"/>
        <dbReference type="Rhea" id="RHEA-COMP:13180"/>
        <dbReference type="Rhea" id="RHEA-COMP:16897"/>
        <dbReference type="Rhea" id="RHEA-COMP:17067"/>
        <dbReference type="ChEBI" id="CHEBI:15378"/>
        <dbReference type="ChEBI" id="CHEBI:136412"/>
        <dbReference type="ChEBI" id="CHEBI:157695"/>
        <dbReference type="ChEBI" id="CHEBI:167181"/>
        <dbReference type="EC" id="4.2.99.18"/>
    </reaction>
</comment>
<dbReference type="SMART" id="SM01232">
    <property type="entry name" value="H2TH"/>
    <property type="match status" value="1"/>
</dbReference>
<evidence type="ECO:0000256" key="13">
    <source>
        <dbReference type="ARBA" id="ARBA00023295"/>
    </source>
</evidence>
<dbReference type="AlphaFoldDB" id="A0A8J7WGH0"/>
<keyword evidence="11 15" id="KW-0456">Lyase</keyword>
<evidence type="ECO:0000256" key="9">
    <source>
        <dbReference type="ARBA" id="ARBA00023125"/>
    </source>
</evidence>
<dbReference type="GO" id="GO:0034039">
    <property type="term" value="F:8-oxo-7,8-dihydroguanine DNA N-glycosylase activity"/>
    <property type="evidence" value="ECO:0007669"/>
    <property type="project" value="TreeGrafter"/>
</dbReference>
<feature type="active site" description="Schiff-base intermediate with DNA" evidence="15">
    <location>
        <position position="2"/>
    </location>
</feature>
<dbReference type="SUPFAM" id="SSF81624">
    <property type="entry name" value="N-terminal domain of MutM-like DNA repair proteins"/>
    <property type="match status" value="1"/>
</dbReference>
<dbReference type="NCBIfam" id="NF002211">
    <property type="entry name" value="PRK01103.1"/>
    <property type="match status" value="1"/>
</dbReference>
<comment type="catalytic activity">
    <reaction evidence="1 15">
        <text>Hydrolysis of DNA containing ring-opened 7-methylguanine residues, releasing 2,6-diamino-4-hydroxy-5-(N-methyl)formamidopyrimidine.</text>
        <dbReference type="EC" id="3.2.2.23"/>
    </reaction>
</comment>
<dbReference type="Pfam" id="PF01149">
    <property type="entry name" value="Fapy_DNA_glyco"/>
    <property type="match status" value="1"/>
</dbReference>
<dbReference type="PANTHER" id="PTHR22993:SF9">
    <property type="entry name" value="FORMAMIDOPYRIMIDINE-DNA GLYCOSYLASE"/>
    <property type="match status" value="1"/>
</dbReference>
<evidence type="ECO:0000313" key="19">
    <source>
        <dbReference type="Proteomes" id="UP000677913"/>
    </source>
</evidence>
<dbReference type="InterPro" id="IPR000214">
    <property type="entry name" value="Znf_DNA_glyclase/AP_lyase"/>
</dbReference>
<evidence type="ECO:0000256" key="2">
    <source>
        <dbReference type="ARBA" id="ARBA00009409"/>
    </source>
</evidence>
<dbReference type="GO" id="GO:0003684">
    <property type="term" value="F:damaged DNA binding"/>
    <property type="evidence" value="ECO:0007669"/>
    <property type="project" value="InterPro"/>
</dbReference>
<evidence type="ECO:0000256" key="11">
    <source>
        <dbReference type="ARBA" id="ARBA00023239"/>
    </source>
</evidence>
<keyword evidence="4 15" id="KW-0479">Metal-binding</keyword>
<sequence length="297" mass="32400">MPELPEVEVVRRGLEHWTAGRTVAAAHALHPRALRRHAAGPADFAARLAGRTFGTARRRGKYLWVPLFGPGQQWRDGDDFAEEALLGHLGMSGQLLVQPAAAPDEKHLRVRVVFADDGPQLRFVDQRTFGGLCLDLLKDGVPASVAHIARDPMDPLFDDAKFVAALRVKSTGVKRALLDQSLISGVGNIYADEALWRAKLHFERPGSTLRPAEAARLLAAVREVLAEALAVGGTSFDSLYVNVNGESGYFSRSLNAYGQAGRPCGRCQTPIARVAFMNRSSYYCPRCQRAQMKKASA</sequence>
<keyword evidence="6 15" id="KW-0863">Zinc-finger</keyword>
<evidence type="ECO:0000256" key="12">
    <source>
        <dbReference type="ARBA" id="ARBA00023268"/>
    </source>
</evidence>
<dbReference type="NCBIfam" id="TIGR00577">
    <property type="entry name" value="fpg"/>
    <property type="match status" value="1"/>
</dbReference>
<dbReference type="GO" id="GO:0140078">
    <property type="term" value="F:class I DNA-(apurinic or apyrimidinic site) endonuclease activity"/>
    <property type="evidence" value="ECO:0007669"/>
    <property type="project" value="UniProtKB-EC"/>
</dbReference>
<comment type="function">
    <text evidence="15">Involved in base excision repair of DNA damaged by oxidation or by mutagenic agents. Acts as DNA glycosylase that recognizes and removes damaged bases. Has a preference for oxidized purines, such as 7,8-dihydro-8-oxoguanine (8-oxoG). Has AP (apurinic/apyrimidinic) lyase activity and introduces nicks in the DNA strand. Cleaves the DNA backbone by beta-delta elimination to generate a single-strand break at the site of the removed base with both 3'- and 5'-phosphates.</text>
</comment>
<dbReference type="InterPro" id="IPR015886">
    <property type="entry name" value="H2TH_FPG"/>
</dbReference>
<feature type="active site" description="Proton donor; for delta-elimination activity" evidence="15">
    <location>
        <position position="279"/>
    </location>
</feature>
<comment type="caution">
    <text evidence="18">The sequence shown here is derived from an EMBL/GenBank/DDBJ whole genome shotgun (WGS) entry which is preliminary data.</text>
</comment>
<protein>
    <recommendedName>
        <fullName evidence="15">Formamidopyrimidine-DNA glycosylase</fullName>
        <shortName evidence="15">Fapy-DNA glycosylase</shortName>
        <ecNumber evidence="15">3.2.2.23</ecNumber>
    </recommendedName>
    <alternativeName>
        <fullName evidence="15">DNA-(apurinic or apyrimidinic site) lyase MutM</fullName>
        <shortName evidence="15">AP lyase MutM</shortName>
        <ecNumber evidence="15">4.2.99.18</ecNumber>
    </alternativeName>
</protein>
<dbReference type="SUPFAM" id="SSF46946">
    <property type="entry name" value="S13-like H2TH domain"/>
    <property type="match status" value="1"/>
</dbReference>
<comment type="subunit">
    <text evidence="3 15">Monomer.</text>
</comment>
<evidence type="ECO:0000256" key="6">
    <source>
        <dbReference type="ARBA" id="ARBA00022771"/>
    </source>
</evidence>
<feature type="domain" description="FPG-type" evidence="16">
    <location>
        <begin position="255"/>
        <end position="289"/>
    </location>
</feature>
<dbReference type="GO" id="GO:0008270">
    <property type="term" value="F:zinc ion binding"/>
    <property type="evidence" value="ECO:0007669"/>
    <property type="project" value="UniProtKB-UniRule"/>
</dbReference>
<keyword evidence="13 15" id="KW-0326">Glycosidase</keyword>
<organism evidence="18 19">
    <name type="scientific">Actinocrinis puniceicyclus</name>
    <dbReference type="NCBI Taxonomy" id="977794"/>
    <lineage>
        <taxon>Bacteria</taxon>
        <taxon>Bacillati</taxon>
        <taxon>Actinomycetota</taxon>
        <taxon>Actinomycetes</taxon>
        <taxon>Catenulisporales</taxon>
        <taxon>Actinospicaceae</taxon>
        <taxon>Actinocrinis</taxon>
    </lineage>
</organism>
<dbReference type="CDD" id="cd08966">
    <property type="entry name" value="EcFpg-like_N"/>
    <property type="match status" value="1"/>
</dbReference>
<proteinExistence type="inferred from homology"/>
<dbReference type="InterPro" id="IPR035937">
    <property type="entry name" value="FPG_N"/>
</dbReference>
<dbReference type="Gene3D" id="3.20.190.10">
    <property type="entry name" value="MutM-like, N-terminal"/>
    <property type="match status" value="1"/>
</dbReference>
<evidence type="ECO:0000256" key="5">
    <source>
        <dbReference type="ARBA" id="ARBA00022763"/>
    </source>
</evidence>
<dbReference type="RefSeq" id="WP_211463616.1">
    <property type="nucleotide sequence ID" value="NZ_JAGSXH010000003.1"/>
</dbReference>
<reference evidence="18" key="1">
    <citation type="submission" date="2021-04" db="EMBL/GenBank/DDBJ databases">
        <title>Genome based classification of Actinospica acidithermotolerans sp. nov., an actinobacterium isolated from an Indonesian hot spring.</title>
        <authorList>
            <person name="Kusuma A.B."/>
            <person name="Putra K.E."/>
            <person name="Nafisah S."/>
            <person name="Loh J."/>
            <person name="Nouioui I."/>
            <person name="Goodfellow M."/>
        </authorList>
    </citation>
    <scope>NUCLEOTIDE SEQUENCE</scope>
    <source>
        <strain evidence="18">DSM 45618</strain>
    </source>
</reference>
<keyword evidence="12 15" id="KW-0511">Multifunctional enzyme</keyword>
<comment type="similarity">
    <text evidence="2 15">Belongs to the FPG family.</text>
</comment>
<dbReference type="SUPFAM" id="SSF57716">
    <property type="entry name" value="Glucocorticoid receptor-like (DNA-binding domain)"/>
    <property type="match status" value="1"/>
</dbReference>
<keyword evidence="19" id="KW-1185">Reference proteome</keyword>
<keyword evidence="10 15" id="KW-0234">DNA repair</keyword>
<name>A0A8J7WGH0_9ACTN</name>
<keyword evidence="9 15" id="KW-0238">DNA-binding</keyword>
<dbReference type="PANTHER" id="PTHR22993">
    <property type="entry name" value="FORMAMIDOPYRIMIDINE-DNA GLYCOSYLASE"/>
    <property type="match status" value="1"/>
</dbReference>
<evidence type="ECO:0000256" key="15">
    <source>
        <dbReference type="HAMAP-Rule" id="MF_00103"/>
    </source>
</evidence>
<evidence type="ECO:0000256" key="4">
    <source>
        <dbReference type="ARBA" id="ARBA00022723"/>
    </source>
</evidence>
<dbReference type="PROSITE" id="PS51066">
    <property type="entry name" value="ZF_FPG_2"/>
    <property type="match status" value="1"/>
</dbReference>
<evidence type="ECO:0000256" key="14">
    <source>
        <dbReference type="ARBA" id="ARBA00044632"/>
    </source>
</evidence>
<evidence type="ECO:0000256" key="1">
    <source>
        <dbReference type="ARBA" id="ARBA00001668"/>
    </source>
</evidence>
<evidence type="ECO:0000256" key="7">
    <source>
        <dbReference type="ARBA" id="ARBA00022801"/>
    </source>
</evidence>
<dbReference type="HAMAP" id="MF_00103">
    <property type="entry name" value="Fapy_DNA_glycosyl"/>
    <property type="match status" value="1"/>
</dbReference>
<dbReference type="InterPro" id="IPR010663">
    <property type="entry name" value="Znf_FPG/IleRS"/>
</dbReference>
<feature type="domain" description="Formamidopyrimidine-DNA glycosylase catalytic" evidence="17">
    <location>
        <begin position="2"/>
        <end position="130"/>
    </location>
</feature>
<dbReference type="FunFam" id="1.10.8.50:FF:000003">
    <property type="entry name" value="Formamidopyrimidine-DNA glycosylase"/>
    <property type="match status" value="1"/>
</dbReference>
<evidence type="ECO:0000259" key="17">
    <source>
        <dbReference type="PROSITE" id="PS51068"/>
    </source>
</evidence>
<evidence type="ECO:0000256" key="8">
    <source>
        <dbReference type="ARBA" id="ARBA00022833"/>
    </source>
</evidence>
<accession>A0A8J7WGH0</accession>
<dbReference type="Gene3D" id="1.10.8.50">
    <property type="match status" value="1"/>
</dbReference>
<dbReference type="InterPro" id="IPR010979">
    <property type="entry name" value="Ribosomal_uS13-like_H2TH"/>
</dbReference>
<dbReference type="EMBL" id="JAGSXH010000003">
    <property type="protein sequence ID" value="MBS2961691.1"/>
    <property type="molecule type" value="Genomic_DNA"/>
</dbReference>
<dbReference type="EC" id="4.2.99.18" evidence="15"/>
<dbReference type="InterPro" id="IPR020629">
    <property type="entry name" value="FPG_Glyclase"/>
</dbReference>
<dbReference type="GO" id="GO:0006979">
    <property type="term" value="P:response to oxidative stress"/>
    <property type="evidence" value="ECO:0007669"/>
    <property type="project" value="UniProtKB-ARBA"/>
</dbReference>
<dbReference type="PROSITE" id="PS51068">
    <property type="entry name" value="FPG_CAT"/>
    <property type="match status" value="1"/>
</dbReference>
<dbReference type="GO" id="GO:0003690">
    <property type="term" value="F:double-stranded DNA binding"/>
    <property type="evidence" value="ECO:0007669"/>
    <property type="project" value="UniProtKB-ARBA"/>
</dbReference>
<comment type="cofactor">
    <cofactor evidence="15">
        <name>Zn(2+)</name>
        <dbReference type="ChEBI" id="CHEBI:29105"/>
    </cofactor>
    <text evidence="15">Binds 1 zinc ion per subunit.</text>
</comment>
<dbReference type="Pfam" id="PF06827">
    <property type="entry name" value="zf-FPG_IleRS"/>
    <property type="match status" value="1"/>
</dbReference>
<evidence type="ECO:0000256" key="3">
    <source>
        <dbReference type="ARBA" id="ARBA00011245"/>
    </source>
</evidence>
<dbReference type="SMART" id="SM00898">
    <property type="entry name" value="Fapy_DNA_glyco"/>
    <property type="match status" value="1"/>
</dbReference>
<keyword evidence="8 15" id="KW-0862">Zinc</keyword>
<dbReference type="Proteomes" id="UP000677913">
    <property type="component" value="Unassembled WGS sequence"/>
</dbReference>
<keyword evidence="7 15" id="KW-0378">Hydrolase</keyword>
<dbReference type="GO" id="GO:0006284">
    <property type="term" value="P:base-excision repair"/>
    <property type="evidence" value="ECO:0007669"/>
    <property type="project" value="InterPro"/>
</dbReference>